<keyword evidence="9" id="KW-1185">Reference proteome</keyword>
<dbReference type="InterPro" id="IPR012944">
    <property type="entry name" value="SusD_RagB_dom"/>
</dbReference>
<dbReference type="InterPro" id="IPR011990">
    <property type="entry name" value="TPR-like_helical_dom_sf"/>
</dbReference>
<gene>
    <name evidence="8" type="ORF">CLV62_1277</name>
</gene>
<keyword evidence="3" id="KW-0732">Signal</keyword>
<dbReference type="RefSeq" id="WP_110311944.1">
    <property type="nucleotide sequence ID" value="NZ_QICL01000027.1"/>
</dbReference>
<evidence type="ECO:0000256" key="3">
    <source>
        <dbReference type="ARBA" id="ARBA00022729"/>
    </source>
</evidence>
<dbReference type="PROSITE" id="PS51257">
    <property type="entry name" value="PROKAR_LIPOPROTEIN"/>
    <property type="match status" value="1"/>
</dbReference>
<dbReference type="InterPro" id="IPR033985">
    <property type="entry name" value="SusD-like_N"/>
</dbReference>
<name>A0A2V3PJJ2_9BACT</name>
<proteinExistence type="inferred from homology"/>
<evidence type="ECO:0000259" key="6">
    <source>
        <dbReference type="Pfam" id="PF07980"/>
    </source>
</evidence>
<dbReference type="OrthoDB" id="1031584at2"/>
<evidence type="ECO:0000256" key="2">
    <source>
        <dbReference type="ARBA" id="ARBA00006275"/>
    </source>
</evidence>
<dbReference type="Pfam" id="PF07980">
    <property type="entry name" value="SusD_RagB"/>
    <property type="match status" value="1"/>
</dbReference>
<dbReference type="SUPFAM" id="SSF48452">
    <property type="entry name" value="TPR-like"/>
    <property type="match status" value="1"/>
</dbReference>
<dbReference type="EMBL" id="QICL01000027">
    <property type="protein sequence ID" value="PXV61008.1"/>
    <property type="molecule type" value="Genomic_DNA"/>
</dbReference>
<reference evidence="8 9" key="1">
    <citation type="submission" date="2018-03" db="EMBL/GenBank/DDBJ databases">
        <title>Genomic Encyclopedia of Archaeal and Bacterial Type Strains, Phase II (KMG-II): from individual species to whole genera.</title>
        <authorList>
            <person name="Goeker M."/>
        </authorList>
    </citation>
    <scope>NUCLEOTIDE SEQUENCE [LARGE SCALE GENOMIC DNA]</scope>
    <source>
        <strain evidence="8 9">DSM 100214</strain>
    </source>
</reference>
<protein>
    <submittedName>
        <fullName evidence="8">Putative outer membrane starch-binding protein</fullName>
    </submittedName>
</protein>
<evidence type="ECO:0000313" key="8">
    <source>
        <dbReference type="EMBL" id="PXV61008.1"/>
    </source>
</evidence>
<organism evidence="8 9">
    <name type="scientific">Dysgonomonas alginatilytica</name>
    <dbReference type="NCBI Taxonomy" id="1605892"/>
    <lineage>
        <taxon>Bacteria</taxon>
        <taxon>Pseudomonadati</taxon>
        <taxon>Bacteroidota</taxon>
        <taxon>Bacteroidia</taxon>
        <taxon>Bacteroidales</taxon>
        <taxon>Dysgonomonadaceae</taxon>
        <taxon>Dysgonomonas</taxon>
    </lineage>
</organism>
<evidence type="ECO:0000256" key="1">
    <source>
        <dbReference type="ARBA" id="ARBA00004442"/>
    </source>
</evidence>
<accession>A0A2V3PJJ2</accession>
<dbReference type="Pfam" id="PF14322">
    <property type="entry name" value="SusD-like_3"/>
    <property type="match status" value="1"/>
</dbReference>
<comment type="subcellular location">
    <subcellularLocation>
        <location evidence="1">Cell outer membrane</location>
    </subcellularLocation>
</comment>
<dbReference type="Gene3D" id="1.25.40.390">
    <property type="match status" value="1"/>
</dbReference>
<feature type="domain" description="SusD-like N-terminal" evidence="7">
    <location>
        <begin position="99"/>
        <end position="229"/>
    </location>
</feature>
<dbReference type="CDD" id="cd08977">
    <property type="entry name" value="SusD"/>
    <property type="match status" value="1"/>
</dbReference>
<sequence length="542" mass="62293">MKSIKSIIIGILLPILFLTSCDLERHPLDEYAEDKFWTSEENAILALTGIYRTNILFNSPEYNPTDWWSYGGLIFLEFPSDNAYDRRGVNSNFYKMSAGTLLPNNDYVNNYWSNSYTKIARSNRFLEGVDQIPTSQEVRDRFKAEARFMRAAQYFYLSQFFQDVPIVTKTLTKEEANTVKKNTKAEIISFIITEFSESAKDLPRFKDLKSTETGRVSKQACLAFLGRTLLAEKEYTEATKVYEEIINYGDNSIAPDYKSIFLPAGENSSENIFSMQYLQDLAGNAMPQHAYPSKNGGWSLINVAADLFEAYQFKDGTPFSYESPLYNPNNLGENRDPRLDYTIYYDKATFKGSIYRCHPDIASPDKIASGQTTQTGLMMRKYFDENFSGNLNSYGTNIPVIRYAEILLSYLEAKLEAGDAISADLLNKTINQTRTRSSVNMPPVTELNRDKLRAILRNERRVELAMEGIRYWDLLRWEVADVALNAYIFGAPFPGAKRTSPTPDGKVDKYERWYVGNRSFRKDKDYKWPIPQREQDINPNLR</sequence>
<dbReference type="AlphaFoldDB" id="A0A2V3PJJ2"/>
<comment type="caution">
    <text evidence="8">The sequence shown here is derived from an EMBL/GenBank/DDBJ whole genome shotgun (WGS) entry which is preliminary data.</text>
</comment>
<evidence type="ECO:0000256" key="4">
    <source>
        <dbReference type="ARBA" id="ARBA00023136"/>
    </source>
</evidence>
<evidence type="ECO:0000256" key="5">
    <source>
        <dbReference type="ARBA" id="ARBA00023237"/>
    </source>
</evidence>
<dbReference type="GO" id="GO:0009279">
    <property type="term" value="C:cell outer membrane"/>
    <property type="evidence" value="ECO:0007669"/>
    <property type="project" value="UniProtKB-SubCell"/>
</dbReference>
<dbReference type="Proteomes" id="UP000247973">
    <property type="component" value="Unassembled WGS sequence"/>
</dbReference>
<evidence type="ECO:0000313" key="9">
    <source>
        <dbReference type="Proteomes" id="UP000247973"/>
    </source>
</evidence>
<evidence type="ECO:0000259" key="7">
    <source>
        <dbReference type="Pfam" id="PF14322"/>
    </source>
</evidence>
<feature type="domain" description="RagB/SusD" evidence="6">
    <location>
        <begin position="271"/>
        <end position="541"/>
    </location>
</feature>
<keyword evidence="5" id="KW-0998">Cell outer membrane</keyword>
<keyword evidence="4" id="KW-0472">Membrane</keyword>
<comment type="similarity">
    <text evidence="2">Belongs to the SusD family.</text>
</comment>